<feature type="compositionally biased region" description="Basic and acidic residues" evidence="1">
    <location>
        <begin position="1048"/>
        <end position="1067"/>
    </location>
</feature>
<dbReference type="InterPro" id="IPR005062">
    <property type="entry name" value="SAC3/GANP/THP3_conserved"/>
</dbReference>
<evidence type="ECO:0000313" key="3">
    <source>
        <dbReference type="EMBL" id="KAG9255369.1"/>
    </source>
</evidence>
<sequence>MATFNPFAANNTTKPSTTNNPFAPATTVNPFAPATSNHVPNGPFSRGATPNGDVSDSGLASSQGKDKQNGTASIQNNVTNGSGSASPQVARPFAAGKALGTQKQPKPSAPEVDSSSEDTDGQPSQTQEIPNTTDPYARRVYEQLRKDNIRPPKWPSKQYHTLYNKKMEHFRNQYEAYRQKVRESLIKAGLLDDPNKRRALKDAIDFRGIAEDMCPEWEKITRIFEGDVVKSEKNEVSDIPETSKMVKKIARSAAGQDAPLPMDVRSIPALQRTLDYLVGDLLDDEDNLANVHGFLWDRTRAIRRDYTFFSRLEPEEIKSQVAVFENIARFHVTSLHLLSRKDVDAEGFVEHQETEQLARTLLSLRDLYDDCNQQGIECPNEAEFRAYYLLFHGRDPDVIETLQRSWRPELWKNSEEIQIAVSLVEALQNTQDFQGPIVKTIPNSTDPALAPAPAASASYLTYFRILEDPSVSFTMACFAECHFPVLRRSIVNSLVRALARPKVTSKDLTAAGLNKFLRFDTAAEAVDFVDLAGLQVEVDDSIIEDVSDGSNQRLLLEHRQELDWPSKLPHQSSEKLVGRKRGSKTLVEVIRETVYESGQSATTATPSPAPTQMARPAVTKTLSPPSHQAPPVPNALSSNSVSDNASPGLQTSPFGVHSTQAPQTAHNPFAAAASTSKDAPKFPFGSGAQSTSVSAPQLGGASSPASVLNQPAAAPSTFDGMSSAGKATDQKAPTPGLFSEPTNKPAEAPTQNMDSPKPSPFSMSKPQQPEAIPKSGSPQTSNPFAGLKPAPVFSFGQPPNPTGTPASTASTTPPGSPKRDSSHGQSSDKGQAAANEPLPATQASQNAPAAAAVASQSNPFKQPAARTTTQLGALAPQSERTPQAPTTPKEIMDAFSRWFVLGDTGIMDQFTEYIIGEIVGEAYNQWMTEETERIRKEEEDAINAEVEAFKIRNLRIKYFYRWKKNARAKRMATLRRQQREELRRYKEQQAEERKEAERQQRREERKAKLAKADRASEMAEIALRGRMKRKSNAEQALLDTGVLSGVTDEHRSAKRIARGEHVVEDGSRPASRASSLASSTASTSSRYKGKARQLYERFAGKAKEGFYSSMPSFRSTVSPKPNKSISNASERWKLKAMGIVQMPDGTALPERMADAVFSGQTPYPTARQRASSHSTLDRRSLHGAMSPPPRPQRNTSLSRSIGAGSPPTTNKRKRNGEDDEVEITDDGDSAGSENPHKRVLSESEQVINDLRAMRKELDEDTAWLRTERIRWESESRSRASTPWGAERHGESGI</sequence>
<dbReference type="PANTHER" id="PTHR12436">
    <property type="entry name" value="80 KDA MCM3-ASSOCIATED PROTEIN"/>
    <property type="match status" value="1"/>
</dbReference>
<feature type="region of interest" description="Disordered" evidence="1">
    <location>
        <begin position="597"/>
        <end position="865"/>
    </location>
</feature>
<dbReference type="Pfam" id="PF03399">
    <property type="entry name" value="SAC3_GANP"/>
    <property type="match status" value="1"/>
</dbReference>
<protein>
    <submittedName>
        <fullName evidence="3">SAC3/GANP/Nin1/mts3/eIF-3 p25 family-domain-containing protein</fullName>
    </submittedName>
</protein>
<gene>
    <name evidence="3" type="ORF">F5Z01DRAFT_652930</name>
</gene>
<feature type="compositionally biased region" description="Polar residues" evidence="1">
    <location>
        <begin position="121"/>
        <end position="134"/>
    </location>
</feature>
<feature type="region of interest" description="Disordered" evidence="1">
    <location>
        <begin position="985"/>
        <end position="1013"/>
    </location>
</feature>
<feature type="compositionally biased region" description="Polar residues" evidence="1">
    <location>
        <begin position="635"/>
        <end position="666"/>
    </location>
</feature>
<keyword evidence="4" id="KW-1185">Reference proteome</keyword>
<proteinExistence type="predicted"/>
<dbReference type="Gene3D" id="1.25.40.990">
    <property type="match status" value="1"/>
</dbReference>
<dbReference type="GO" id="GO:0070390">
    <property type="term" value="C:transcription export complex 2"/>
    <property type="evidence" value="ECO:0007669"/>
    <property type="project" value="TreeGrafter"/>
</dbReference>
<feature type="compositionally biased region" description="Polar residues" evidence="1">
    <location>
        <begin position="1158"/>
        <end position="1174"/>
    </location>
</feature>
<feature type="compositionally biased region" description="Low complexity" evidence="1">
    <location>
        <begin position="1068"/>
        <end position="1086"/>
    </location>
</feature>
<evidence type="ECO:0000256" key="1">
    <source>
        <dbReference type="SAM" id="MobiDB-lite"/>
    </source>
</evidence>
<dbReference type="GeneID" id="70294220"/>
<feature type="region of interest" description="Disordered" evidence="1">
    <location>
        <begin position="1151"/>
        <end position="1244"/>
    </location>
</feature>
<dbReference type="InterPro" id="IPR045107">
    <property type="entry name" value="SAC3/GANP/THP3"/>
</dbReference>
<feature type="compositionally biased region" description="Low complexity" evidence="1">
    <location>
        <begin position="803"/>
        <end position="813"/>
    </location>
</feature>
<dbReference type="GO" id="GO:0006406">
    <property type="term" value="P:mRNA export from nucleus"/>
    <property type="evidence" value="ECO:0007669"/>
    <property type="project" value="TreeGrafter"/>
</dbReference>
<reference evidence="3" key="1">
    <citation type="journal article" date="2021" name="IMA Fungus">
        <title>Genomic characterization of three marine fungi, including Emericellopsis atlantica sp. nov. with signatures of a generalist lifestyle and marine biomass degradation.</title>
        <authorList>
            <person name="Hagestad O.C."/>
            <person name="Hou L."/>
            <person name="Andersen J.H."/>
            <person name="Hansen E.H."/>
            <person name="Altermark B."/>
            <person name="Li C."/>
            <person name="Kuhnert E."/>
            <person name="Cox R.J."/>
            <person name="Crous P.W."/>
            <person name="Spatafora J.W."/>
            <person name="Lail K."/>
            <person name="Amirebrahimi M."/>
            <person name="Lipzen A."/>
            <person name="Pangilinan J."/>
            <person name="Andreopoulos W."/>
            <person name="Hayes R.D."/>
            <person name="Ng V."/>
            <person name="Grigoriev I.V."/>
            <person name="Jackson S.A."/>
            <person name="Sutton T.D.S."/>
            <person name="Dobson A.D.W."/>
            <person name="Rama T."/>
        </authorList>
    </citation>
    <scope>NUCLEOTIDE SEQUENCE</scope>
    <source>
        <strain evidence="3">TS7</strain>
    </source>
</reference>
<dbReference type="PANTHER" id="PTHR12436:SF3">
    <property type="entry name" value="GERMINAL-CENTER ASSOCIATED NUCLEAR PROTEIN"/>
    <property type="match status" value="1"/>
</dbReference>
<feature type="compositionally biased region" description="Polar residues" evidence="1">
    <location>
        <begin position="26"/>
        <end position="39"/>
    </location>
</feature>
<feature type="compositionally biased region" description="Polar residues" evidence="1">
    <location>
        <begin position="52"/>
        <end position="87"/>
    </location>
</feature>
<feature type="compositionally biased region" description="Polar residues" evidence="1">
    <location>
        <begin position="1109"/>
        <end position="1129"/>
    </location>
</feature>
<feature type="compositionally biased region" description="Acidic residues" evidence="1">
    <location>
        <begin position="1217"/>
        <end position="1228"/>
    </location>
</feature>
<feature type="domain" description="SAC3/GANP/THP3 conserved" evidence="2">
    <location>
        <begin position="213"/>
        <end position="537"/>
    </location>
</feature>
<feature type="region of interest" description="Disordered" evidence="1">
    <location>
        <begin position="1048"/>
        <end position="1091"/>
    </location>
</feature>
<feature type="compositionally biased region" description="Low complexity" evidence="1">
    <location>
        <begin position="10"/>
        <end position="21"/>
    </location>
</feature>
<feature type="region of interest" description="Disordered" evidence="1">
    <location>
        <begin position="1269"/>
        <end position="1293"/>
    </location>
</feature>
<dbReference type="GO" id="GO:0005737">
    <property type="term" value="C:cytoplasm"/>
    <property type="evidence" value="ECO:0007669"/>
    <property type="project" value="TreeGrafter"/>
</dbReference>
<feature type="region of interest" description="Disordered" evidence="1">
    <location>
        <begin position="1108"/>
        <end position="1129"/>
    </location>
</feature>
<evidence type="ECO:0000313" key="4">
    <source>
        <dbReference type="Proteomes" id="UP000887229"/>
    </source>
</evidence>
<feature type="compositionally biased region" description="Low complexity" evidence="1">
    <location>
        <begin position="760"/>
        <end position="769"/>
    </location>
</feature>
<organism evidence="3 4">
    <name type="scientific">Emericellopsis atlantica</name>
    <dbReference type="NCBI Taxonomy" id="2614577"/>
    <lineage>
        <taxon>Eukaryota</taxon>
        <taxon>Fungi</taxon>
        <taxon>Dikarya</taxon>
        <taxon>Ascomycota</taxon>
        <taxon>Pezizomycotina</taxon>
        <taxon>Sordariomycetes</taxon>
        <taxon>Hypocreomycetidae</taxon>
        <taxon>Hypocreales</taxon>
        <taxon>Bionectriaceae</taxon>
        <taxon>Emericellopsis</taxon>
    </lineage>
</organism>
<dbReference type="RefSeq" id="XP_046119293.1">
    <property type="nucleotide sequence ID" value="XM_046263317.1"/>
</dbReference>
<dbReference type="Proteomes" id="UP000887229">
    <property type="component" value="Unassembled WGS sequence"/>
</dbReference>
<evidence type="ECO:0000259" key="2">
    <source>
        <dbReference type="Pfam" id="PF03399"/>
    </source>
</evidence>
<feature type="region of interest" description="Disordered" evidence="1">
    <location>
        <begin position="1"/>
        <end position="136"/>
    </location>
</feature>
<accession>A0A9P7ZNH3</accession>
<feature type="region of interest" description="Disordered" evidence="1">
    <location>
        <begin position="870"/>
        <end position="889"/>
    </location>
</feature>
<comment type="caution">
    <text evidence="3">The sequence shown here is derived from an EMBL/GenBank/DDBJ whole genome shotgun (WGS) entry which is preliminary data.</text>
</comment>
<feature type="compositionally biased region" description="Low complexity" evidence="1">
    <location>
        <begin position="839"/>
        <end position="859"/>
    </location>
</feature>
<dbReference type="EMBL" id="MU251251">
    <property type="protein sequence ID" value="KAG9255369.1"/>
    <property type="molecule type" value="Genomic_DNA"/>
</dbReference>
<name>A0A9P7ZNH3_9HYPO</name>
<dbReference type="OrthoDB" id="264795at2759"/>